<feature type="compositionally biased region" description="Polar residues" evidence="1">
    <location>
        <begin position="236"/>
        <end position="248"/>
    </location>
</feature>
<proteinExistence type="predicted"/>
<evidence type="ECO:0000313" key="3">
    <source>
        <dbReference type="Proteomes" id="UP000887013"/>
    </source>
</evidence>
<sequence>MSFVASTVFIIQGDLQPILEMTLIVKEDLAPCYFYLLGQMKNILSSQHFRTYDILKLAVLNWIDNDEDFYFTAVENRIGHLIGRAKDWFEVIGSSYVTGTAKDFAQLKQALTNSFLVVRNRSELEAEFYSSHRRSQAPSDFVYKLLKIKKILNFEMTEENLVNHIIMRLSPQERRHQSKRRPPLRLNWRERSAPSSLVENNEVKRLRHESCKWRKRPIQETLPPGARKMTRRKASVENQVLSGTQKRT</sequence>
<accession>A0A8X6PR63</accession>
<dbReference type="Proteomes" id="UP000887013">
    <property type="component" value="Unassembled WGS sequence"/>
</dbReference>
<keyword evidence="3" id="KW-1185">Reference proteome</keyword>
<name>A0A8X6PR63_NEPPI</name>
<evidence type="ECO:0000256" key="1">
    <source>
        <dbReference type="SAM" id="MobiDB-lite"/>
    </source>
</evidence>
<evidence type="ECO:0000313" key="2">
    <source>
        <dbReference type="EMBL" id="GFT79185.1"/>
    </source>
</evidence>
<dbReference type="EMBL" id="BMAW01071685">
    <property type="protein sequence ID" value="GFT79185.1"/>
    <property type="molecule type" value="Genomic_DNA"/>
</dbReference>
<reference evidence="2" key="1">
    <citation type="submission" date="2020-08" db="EMBL/GenBank/DDBJ databases">
        <title>Multicomponent nature underlies the extraordinary mechanical properties of spider dragline silk.</title>
        <authorList>
            <person name="Kono N."/>
            <person name="Nakamura H."/>
            <person name="Mori M."/>
            <person name="Yoshida Y."/>
            <person name="Ohtoshi R."/>
            <person name="Malay A.D."/>
            <person name="Moran D.A.P."/>
            <person name="Tomita M."/>
            <person name="Numata K."/>
            <person name="Arakawa K."/>
        </authorList>
    </citation>
    <scope>NUCLEOTIDE SEQUENCE</scope>
</reference>
<gene>
    <name evidence="2" type="primary">NCL1_47148</name>
    <name evidence="2" type="ORF">NPIL_325801</name>
</gene>
<organism evidence="2 3">
    <name type="scientific">Nephila pilipes</name>
    <name type="common">Giant wood spider</name>
    <name type="synonym">Nephila maculata</name>
    <dbReference type="NCBI Taxonomy" id="299642"/>
    <lineage>
        <taxon>Eukaryota</taxon>
        <taxon>Metazoa</taxon>
        <taxon>Ecdysozoa</taxon>
        <taxon>Arthropoda</taxon>
        <taxon>Chelicerata</taxon>
        <taxon>Arachnida</taxon>
        <taxon>Araneae</taxon>
        <taxon>Araneomorphae</taxon>
        <taxon>Entelegynae</taxon>
        <taxon>Araneoidea</taxon>
        <taxon>Nephilidae</taxon>
        <taxon>Nephila</taxon>
    </lineage>
</organism>
<dbReference type="AlphaFoldDB" id="A0A8X6PR63"/>
<evidence type="ECO:0008006" key="4">
    <source>
        <dbReference type="Google" id="ProtNLM"/>
    </source>
</evidence>
<feature type="region of interest" description="Disordered" evidence="1">
    <location>
        <begin position="216"/>
        <end position="248"/>
    </location>
</feature>
<protein>
    <recommendedName>
        <fullName evidence="4">Retrotransposon gag domain-containing protein</fullName>
    </recommendedName>
</protein>
<comment type="caution">
    <text evidence="2">The sequence shown here is derived from an EMBL/GenBank/DDBJ whole genome shotgun (WGS) entry which is preliminary data.</text>
</comment>